<dbReference type="AlphaFoldDB" id="A0A1R1XVX9"/>
<evidence type="ECO:0000256" key="1">
    <source>
        <dbReference type="SAM" id="Phobius"/>
    </source>
</evidence>
<keyword evidence="1" id="KW-0472">Membrane</keyword>
<protein>
    <submittedName>
        <fullName evidence="2">Uncharacterized protein</fullName>
    </submittedName>
</protein>
<feature type="transmembrane region" description="Helical" evidence="1">
    <location>
        <begin position="79"/>
        <end position="102"/>
    </location>
</feature>
<accession>A0A1R1XVX9</accession>
<keyword evidence="1" id="KW-0812">Transmembrane</keyword>
<sequence length="130" mass="14417">MKEFRCKKWEVLNETGHMNGAIADRRGNVQVQCSAKPKPAISTVLTYTDDFGFRFTAALDFARGWIKAPCSSCSLLATLFPFAILAARFSVSALMLSFVLGFRRCGARGLGGYIHESSTRCFPEDYTTQD</sequence>
<keyword evidence="3" id="KW-1185">Reference proteome</keyword>
<dbReference type="Proteomes" id="UP000187283">
    <property type="component" value="Unassembled WGS sequence"/>
</dbReference>
<evidence type="ECO:0000313" key="3">
    <source>
        <dbReference type="Proteomes" id="UP000187283"/>
    </source>
</evidence>
<proteinExistence type="predicted"/>
<evidence type="ECO:0000313" key="2">
    <source>
        <dbReference type="EMBL" id="OMJ18766.1"/>
    </source>
</evidence>
<dbReference type="EMBL" id="LSSN01001662">
    <property type="protein sequence ID" value="OMJ18766.1"/>
    <property type="molecule type" value="Genomic_DNA"/>
</dbReference>
<gene>
    <name evidence="2" type="ORF">AYI70_g5156</name>
</gene>
<organism evidence="2 3">
    <name type="scientific">Smittium culicis</name>
    <dbReference type="NCBI Taxonomy" id="133412"/>
    <lineage>
        <taxon>Eukaryota</taxon>
        <taxon>Fungi</taxon>
        <taxon>Fungi incertae sedis</taxon>
        <taxon>Zoopagomycota</taxon>
        <taxon>Kickxellomycotina</taxon>
        <taxon>Harpellomycetes</taxon>
        <taxon>Harpellales</taxon>
        <taxon>Legeriomycetaceae</taxon>
        <taxon>Smittium</taxon>
    </lineage>
</organism>
<keyword evidence="1" id="KW-1133">Transmembrane helix</keyword>
<reference evidence="2 3" key="1">
    <citation type="submission" date="2017-01" db="EMBL/GenBank/DDBJ databases">
        <authorList>
            <person name="Mah S.A."/>
            <person name="Swanson W.J."/>
            <person name="Moy G.W."/>
            <person name="Vacquier V.D."/>
        </authorList>
    </citation>
    <scope>NUCLEOTIDE SEQUENCE [LARGE SCALE GENOMIC DNA]</scope>
    <source>
        <strain evidence="2 3">GSMNP</strain>
    </source>
</reference>
<dbReference type="OrthoDB" id="5686459at2759"/>
<name>A0A1R1XVX9_9FUNG</name>
<comment type="caution">
    <text evidence="2">The sequence shown here is derived from an EMBL/GenBank/DDBJ whole genome shotgun (WGS) entry which is preliminary data.</text>
</comment>